<gene>
    <name evidence="2" type="ORF">CYNAS_LOCUS13351</name>
</gene>
<dbReference type="InterPro" id="IPR016187">
    <property type="entry name" value="CTDL_fold"/>
</dbReference>
<accession>A0AA36M893</accession>
<reference evidence="2" key="1">
    <citation type="submission" date="2023-07" db="EMBL/GenBank/DDBJ databases">
        <authorList>
            <consortium name="CYATHOMIX"/>
        </authorList>
    </citation>
    <scope>NUCLEOTIDE SEQUENCE</scope>
    <source>
        <strain evidence="2">N/A</strain>
    </source>
</reference>
<comment type="caution">
    <text evidence="2">The sequence shown here is derived from an EMBL/GenBank/DDBJ whole genome shotgun (WGS) entry which is preliminary data.</text>
</comment>
<dbReference type="EMBL" id="CATQJL010000305">
    <property type="protein sequence ID" value="CAJ0601368.1"/>
    <property type="molecule type" value="Genomic_DNA"/>
</dbReference>
<sequence length="193" mass="22108">MKLLLLALLALAEAEPNISKQIPKSPQHFLSHFYHNSSNAVCPGHCDSGWNYFRETDSCYKNFYWSSFNDAESLCQVIGGHLVSIHSLSENAFVADLAKTGLNWSDKNHLTWIGLRRADYVNGFEWFWTDGSSVDFFAWAPGEPDNSYGRERCVQLYSDSNTGREYALMHQKWNDYTCTEIMRSFVCKKPASH</sequence>
<dbReference type="InterPro" id="IPR001304">
    <property type="entry name" value="C-type_lectin-like"/>
</dbReference>
<evidence type="ECO:0000313" key="3">
    <source>
        <dbReference type="Proteomes" id="UP001176961"/>
    </source>
</evidence>
<evidence type="ECO:0000313" key="2">
    <source>
        <dbReference type="EMBL" id="CAJ0601368.1"/>
    </source>
</evidence>
<dbReference type="Proteomes" id="UP001176961">
    <property type="component" value="Unassembled WGS sequence"/>
</dbReference>
<dbReference type="PANTHER" id="PTHR22803">
    <property type="entry name" value="MANNOSE, PHOSPHOLIPASE, LECTIN RECEPTOR RELATED"/>
    <property type="match status" value="1"/>
</dbReference>
<proteinExistence type="predicted"/>
<name>A0AA36M893_CYLNA</name>
<organism evidence="2 3">
    <name type="scientific">Cylicocyclus nassatus</name>
    <name type="common">Nematode worm</name>
    <dbReference type="NCBI Taxonomy" id="53992"/>
    <lineage>
        <taxon>Eukaryota</taxon>
        <taxon>Metazoa</taxon>
        <taxon>Ecdysozoa</taxon>
        <taxon>Nematoda</taxon>
        <taxon>Chromadorea</taxon>
        <taxon>Rhabditida</taxon>
        <taxon>Rhabditina</taxon>
        <taxon>Rhabditomorpha</taxon>
        <taxon>Strongyloidea</taxon>
        <taxon>Strongylidae</taxon>
        <taxon>Cylicocyclus</taxon>
    </lineage>
</organism>
<keyword evidence="3" id="KW-1185">Reference proteome</keyword>
<dbReference type="InterPro" id="IPR050111">
    <property type="entry name" value="C-type_lectin/snaclec_domain"/>
</dbReference>
<dbReference type="SUPFAM" id="SSF56436">
    <property type="entry name" value="C-type lectin-like"/>
    <property type="match status" value="1"/>
</dbReference>
<protein>
    <recommendedName>
        <fullName evidence="1">C-type lectin domain-containing protein</fullName>
    </recommendedName>
</protein>
<dbReference type="Pfam" id="PF00059">
    <property type="entry name" value="Lectin_C"/>
    <property type="match status" value="1"/>
</dbReference>
<dbReference type="AlphaFoldDB" id="A0AA36M893"/>
<evidence type="ECO:0000259" key="1">
    <source>
        <dbReference type="PROSITE" id="PS50041"/>
    </source>
</evidence>
<dbReference type="PROSITE" id="PS50041">
    <property type="entry name" value="C_TYPE_LECTIN_2"/>
    <property type="match status" value="1"/>
</dbReference>
<dbReference type="Gene3D" id="3.10.100.10">
    <property type="entry name" value="Mannose-Binding Protein A, subunit A"/>
    <property type="match status" value="1"/>
</dbReference>
<feature type="domain" description="C-type lectin" evidence="1">
    <location>
        <begin position="55"/>
        <end position="180"/>
    </location>
</feature>
<dbReference type="SMART" id="SM00034">
    <property type="entry name" value="CLECT"/>
    <property type="match status" value="1"/>
</dbReference>
<dbReference type="InterPro" id="IPR016186">
    <property type="entry name" value="C-type_lectin-like/link_sf"/>
</dbReference>